<evidence type="ECO:0000256" key="1">
    <source>
        <dbReference type="SAM" id="MobiDB-lite"/>
    </source>
</evidence>
<accession>A0A067RKZ8</accession>
<protein>
    <submittedName>
        <fullName evidence="2">Uncharacterized protein</fullName>
    </submittedName>
</protein>
<feature type="compositionally biased region" description="Basic and acidic residues" evidence="1">
    <location>
        <begin position="15"/>
        <end position="24"/>
    </location>
</feature>
<evidence type="ECO:0000313" key="2">
    <source>
        <dbReference type="EMBL" id="KDR24536.1"/>
    </source>
</evidence>
<reference evidence="2 3" key="1">
    <citation type="journal article" date="2014" name="Nat. Commun.">
        <title>Molecular traces of alternative social organization in a termite genome.</title>
        <authorList>
            <person name="Terrapon N."/>
            <person name="Li C."/>
            <person name="Robertson H.M."/>
            <person name="Ji L."/>
            <person name="Meng X."/>
            <person name="Booth W."/>
            <person name="Chen Z."/>
            <person name="Childers C.P."/>
            <person name="Glastad K.M."/>
            <person name="Gokhale K."/>
            <person name="Gowin J."/>
            <person name="Gronenberg W."/>
            <person name="Hermansen R.A."/>
            <person name="Hu H."/>
            <person name="Hunt B.G."/>
            <person name="Huylmans A.K."/>
            <person name="Khalil S.M."/>
            <person name="Mitchell R.D."/>
            <person name="Munoz-Torres M.C."/>
            <person name="Mustard J.A."/>
            <person name="Pan H."/>
            <person name="Reese J.T."/>
            <person name="Scharf M.E."/>
            <person name="Sun F."/>
            <person name="Vogel H."/>
            <person name="Xiao J."/>
            <person name="Yang W."/>
            <person name="Yang Z."/>
            <person name="Yang Z."/>
            <person name="Zhou J."/>
            <person name="Zhu J."/>
            <person name="Brent C.S."/>
            <person name="Elsik C.G."/>
            <person name="Goodisman M.A."/>
            <person name="Liberles D.A."/>
            <person name="Roe R.M."/>
            <person name="Vargo E.L."/>
            <person name="Vilcinskas A."/>
            <person name="Wang J."/>
            <person name="Bornberg-Bauer E."/>
            <person name="Korb J."/>
            <person name="Zhang G."/>
            <person name="Liebig J."/>
        </authorList>
    </citation>
    <scope>NUCLEOTIDE SEQUENCE [LARGE SCALE GENOMIC DNA]</scope>
    <source>
        <tissue evidence="2">Whole organism</tissue>
    </source>
</reference>
<dbReference type="InParanoid" id="A0A067RKZ8"/>
<dbReference type="AlphaFoldDB" id="A0A067RKZ8"/>
<sequence>MWGGKRRSARVRSTVKREAEREEGNLEEALRRLVPQSLLPNVMKDDKRKDLEAMKSTENSLNTMDLYKLFERRESTEGRSDDNHHSTAVSPSRE</sequence>
<feature type="region of interest" description="Disordered" evidence="1">
    <location>
        <begin position="72"/>
        <end position="94"/>
    </location>
</feature>
<proteinExistence type="predicted"/>
<feature type="compositionally biased region" description="Basic and acidic residues" evidence="1">
    <location>
        <begin position="72"/>
        <end position="85"/>
    </location>
</feature>
<keyword evidence="3" id="KW-1185">Reference proteome</keyword>
<name>A0A067RKZ8_ZOONE</name>
<dbReference type="STRING" id="136037.A0A067RKZ8"/>
<dbReference type="EMBL" id="KK852405">
    <property type="protein sequence ID" value="KDR24536.1"/>
    <property type="molecule type" value="Genomic_DNA"/>
</dbReference>
<feature type="compositionally biased region" description="Basic residues" evidence="1">
    <location>
        <begin position="1"/>
        <end position="14"/>
    </location>
</feature>
<feature type="region of interest" description="Disordered" evidence="1">
    <location>
        <begin position="1"/>
        <end position="24"/>
    </location>
</feature>
<gene>
    <name evidence="2" type="ORF">L798_00155</name>
</gene>
<evidence type="ECO:0000313" key="3">
    <source>
        <dbReference type="Proteomes" id="UP000027135"/>
    </source>
</evidence>
<dbReference type="Proteomes" id="UP000027135">
    <property type="component" value="Unassembled WGS sequence"/>
</dbReference>
<organism evidence="2 3">
    <name type="scientific">Zootermopsis nevadensis</name>
    <name type="common">Dampwood termite</name>
    <dbReference type="NCBI Taxonomy" id="136037"/>
    <lineage>
        <taxon>Eukaryota</taxon>
        <taxon>Metazoa</taxon>
        <taxon>Ecdysozoa</taxon>
        <taxon>Arthropoda</taxon>
        <taxon>Hexapoda</taxon>
        <taxon>Insecta</taxon>
        <taxon>Pterygota</taxon>
        <taxon>Neoptera</taxon>
        <taxon>Polyneoptera</taxon>
        <taxon>Dictyoptera</taxon>
        <taxon>Blattodea</taxon>
        <taxon>Blattoidea</taxon>
        <taxon>Termitoidae</taxon>
        <taxon>Termopsidae</taxon>
        <taxon>Zootermopsis</taxon>
    </lineage>
</organism>